<evidence type="ECO:0000313" key="2">
    <source>
        <dbReference type="Proteomes" id="UP001500266"/>
    </source>
</evidence>
<name>A0ABP7YD55_9ACTN</name>
<accession>A0ABP7YD55</accession>
<dbReference type="InterPro" id="IPR038070">
    <property type="entry name" value="Rv2632c-like_sf"/>
</dbReference>
<dbReference type="InterPro" id="IPR015057">
    <property type="entry name" value="Rv2632c-like"/>
</dbReference>
<dbReference type="Pfam" id="PF08962">
    <property type="entry name" value="Rv2632c-like"/>
    <property type="match status" value="1"/>
</dbReference>
<keyword evidence="2" id="KW-1185">Reference proteome</keyword>
<protein>
    <submittedName>
        <fullName evidence="1">DUF1876 domain-containing protein</fullName>
    </submittedName>
</protein>
<comment type="caution">
    <text evidence="1">The sequence shown here is derived from an EMBL/GenBank/DDBJ whole genome shotgun (WGS) entry which is preliminary data.</text>
</comment>
<evidence type="ECO:0000313" key="1">
    <source>
        <dbReference type="EMBL" id="GAA4134399.1"/>
    </source>
</evidence>
<proteinExistence type="predicted"/>
<dbReference type="EMBL" id="BAABDO010000015">
    <property type="protein sequence ID" value="GAA4134399.1"/>
    <property type="molecule type" value="Genomic_DNA"/>
</dbReference>
<sequence>METKQWSVDIYINEHGDDTGVRAVLTSSTSTKVEGFGHARRHPRDRNVPEIGDELAVGRALIDLGARLVRMADLDMEAVTRQR</sequence>
<gene>
    <name evidence="1" type="ORF">GCM10022416_16070</name>
</gene>
<dbReference type="Proteomes" id="UP001500266">
    <property type="component" value="Unassembled WGS sequence"/>
</dbReference>
<reference evidence="2" key="1">
    <citation type="journal article" date="2019" name="Int. J. Syst. Evol. Microbiol.">
        <title>The Global Catalogue of Microorganisms (GCM) 10K type strain sequencing project: providing services to taxonomists for standard genome sequencing and annotation.</title>
        <authorList>
            <consortium name="The Broad Institute Genomics Platform"/>
            <consortium name="The Broad Institute Genome Sequencing Center for Infectious Disease"/>
            <person name="Wu L."/>
            <person name="Ma J."/>
        </authorList>
    </citation>
    <scope>NUCLEOTIDE SEQUENCE [LARGE SCALE GENOMIC DNA]</scope>
    <source>
        <strain evidence="2">JCM 17316</strain>
    </source>
</reference>
<organism evidence="1 2">
    <name type="scientific">Actinomadura keratinilytica</name>
    <dbReference type="NCBI Taxonomy" id="547461"/>
    <lineage>
        <taxon>Bacteria</taxon>
        <taxon>Bacillati</taxon>
        <taxon>Actinomycetota</taxon>
        <taxon>Actinomycetes</taxon>
        <taxon>Streptosporangiales</taxon>
        <taxon>Thermomonosporaceae</taxon>
        <taxon>Actinomadura</taxon>
    </lineage>
</organism>
<dbReference type="Gene3D" id="3.30.160.240">
    <property type="entry name" value="Rv1738"/>
    <property type="match status" value="1"/>
</dbReference>
<dbReference type="SUPFAM" id="SSF143212">
    <property type="entry name" value="Rv2632c-like"/>
    <property type="match status" value="1"/>
</dbReference>